<keyword evidence="1" id="KW-0472">Membrane</keyword>
<name>A0A8J4XXR4_CHIOP</name>
<protein>
    <submittedName>
        <fullName evidence="2">Uncharacterized protein</fullName>
    </submittedName>
</protein>
<accession>A0A8J4XXR4</accession>
<organism evidence="2 3">
    <name type="scientific">Chionoecetes opilio</name>
    <name type="common">Atlantic snow crab</name>
    <name type="synonym">Cancer opilio</name>
    <dbReference type="NCBI Taxonomy" id="41210"/>
    <lineage>
        <taxon>Eukaryota</taxon>
        <taxon>Metazoa</taxon>
        <taxon>Ecdysozoa</taxon>
        <taxon>Arthropoda</taxon>
        <taxon>Crustacea</taxon>
        <taxon>Multicrustacea</taxon>
        <taxon>Malacostraca</taxon>
        <taxon>Eumalacostraca</taxon>
        <taxon>Eucarida</taxon>
        <taxon>Decapoda</taxon>
        <taxon>Pleocyemata</taxon>
        <taxon>Brachyura</taxon>
        <taxon>Eubrachyura</taxon>
        <taxon>Majoidea</taxon>
        <taxon>Majidae</taxon>
        <taxon>Chionoecetes</taxon>
    </lineage>
</organism>
<sequence length="173" mass="19465">MALPAPSRASPLRQYQFNGECLWELVIIAITGGVIFYSIFRYLEGPSLPTFMRVTYTFYGALYFVTFAITIGRPYITELRRSAATFYRVYDPPEPVHFSAITLPSSSLEPLLKQLSVLRCSVYSPFHEALDHMMNTLECPGFVASPSFVTYAVRNPTPSLHDAKTGSDTIYLN</sequence>
<feature type="transmembrane region" description="Helical" evidence="1">
    <location>
        <begin position="21"/>
        <end position="40"/>
    </location>
</feature>
<keyword evidence="1" id="KW-0812">Transmembrane</keyword>
<feature type="transmembrane region" description="Helical" evidence="1">
    <location>
        <begin position="56"/>
        <end position="76"/>
    </location>
</feature>
<dbReference type="EMBL" id="JACEEZ010019288">
    <property type="protein sequence ID" value="KAG0715858.1"/>
    <property type="molecule type" value="Genomic_DNA"/>
</dbReference>
<keyword evidence="3" id="KW-1185">Reference proteome</keyword>
<reference evidence="2" key="1">
    <citation type="submission" date="2020-07" db="EMBL/GenBank/DDBJ databases">
        <title>The High-quality genome of the commercially important snow crab, Chionoecetes opilio.</title>
        <authorList>
            <person name="Jeong J.-H."/>
            <person name="Ryu S."/>
        </authorList>
    </citation>
    <scope>NUCLEOTIDE SEQUENCE</scope>
    <source>
        <strain evidence="2">MADBK_172401_WGS</strain>
        <tissue evidence="2">Digestive gland</tissue>
    </source>
</reference>
<dbReference type="Proteomes" id="UP000770661">
    <property type="component" value="Unassembled WGS sequence"/>
</dbReference>
<proteinExistence type="predicted"/>
<keyword evidence="1" id="KW-1133">Transmembrane helix</keyword>
<gene>
    <name evidence="2" type="ORF">GWK47_010995</name>
</gene>
<evidence type="ECO:0000313" key="2">
    <source>
        <dbReference type="EMBL" id="KAG0715858.1"/>
    </source>
</evidence>
<evidence type="ECO:0000256" key="1">
    <source>
        <dbReference type="SAM" id="Phobius"/>
    </source>
</evidence>
<dbReference type="AlphaFoldDB" id="A0A8J4XXR4"/>
<dbReference type="OrthoDB" id="2016523at2759"/>
<comment type="caution">
    <text evidence="2">The sequence shown here is derived from an EMBL/GenBank/DDBJ whole genome shotgun (WGS) entry which is preliminary data.</text>
</comment>
<evidence type="ECO:0000313" key="3">
    <source>
        <dbReference type="Proteomes" id="UP000770661"/>
    </source>
</evidence>